<evidence type="ECO:0000313" key="5">
    <source>
        <dbReference type="Proteomes" id="UP000217265"/>
    </source>
</evidence>
<feature type="domain" description="RNA polymerase sigma-70 region 2" evidence="2">
    <location>
        <begin position="26"/>
        <end position="93"/>
    </location>
</feature>
<dbReference type="GO" id="GO:0016987">
    <property type="term" value="F:sigma factor activity"/>
    <property type="evidence" value="ECO:0007669"/>
    <property type="project" value="UniProtKB-KW"/>
</dbReference>
<dbReference type="InterPro" id="IPR014284">
    <property type="entry name" value="RNA_pol_sigma-70_dom"/>
</dbReference>
<dbReference type="Pfam" id="PF04542">
    <property type="entry name" value="Sigma70_r2"/>
    <property type="match status" value="1"/>
</dbReference>
<dbReference type="InterPro" id="IPR046531">
    <property type="entry name" value="DUF6596"/>
</dbReference>
<comment type="similarity">
    <text evidence="1">Belongs to the sigma-70 factor family. ECF subfamily.</text>
</comment>
<reference evidence="4 5" key="1">
    <citation type="submission" date="2017-09" db="EMBL/GenBank/DDBJ databases">
        <title>Complete genome sequence of Verrucomicrobial strain HZ-65, isolated from freshwater.</title>
        <authorList>
            <person name="Choi A."/>
        </authorList>
    </citation>
    <scope>NUCLEOTIDE SEQUENCE [LARGE SCALE GENOMIC DNA]</scope>
    <source>
        <strain evidence="4 5">HZ-65</strain>
    </source>
</reference>
<evidence type="ECO:0000259" key="2">
    <source>
        <dbReference type="Pfam" id="PF04542"/>
    </source>
</evidence>
<dbReference type="AlphaFoldDB" id="A0A290Q381"/>
<dbReference type="Gene3D" id="1.10.1740.10">
    <property type="match status" value="1"/>
</dbReference>
<sequence>MDTTASTPMGDPAATQRASQLVEHFFRHETGRLHGALTRLLGTHNLSLVEDVAQEAMMKAFRAWSFGGPPANPSAWITQVAMNLARDALRHRKMSFSKEGNIITHFEQTVAAAGAGGAGDATADVDADFRIRDDSLRMLFVCSHPSIAADAQVVLALKVLGGFSTSEIARAFFSSEAAIEKQLTRTKQRIAEAKLAFDLPEGAELAERLEGVLATLYLIFNEGYKASAGEKLLREELCREAIRLTLLLVEHPAGKSAQSHALLAFMLLTAARFPARVDEQGDLLRLDDQDRTKWDFSLIERGLVQLAQAAQGKTLSEYHLQAGIAACHCMAPTYEATDWARILRLYDDLQSIKPSPVVAMNRAVVVAHLHGPQAALDAIAAMPQRERLESHYLLHAIVGELNHRLGQHEAAVKSFRRALQLAKVGPEQTHLARMLERSEGLSQSG</sequence>
<keyword evidence="1" id="KW-0804">Transcription</keyword>
<dbReference type="Pfam" id="PF20239">
    <property type="entry name" value="DUF6596"/>
    <property type="match status" value="1"/>
</dbReference>
<dbReference type="SUPFAM" id="SSF48452">
    <property type="entry name" value="TPR-like"/>
    <property type="match status" value="1"/>
</dbReference>
<keyword evidence="1" id="KW-0731">Sigma factor</keyword>
<dbReference type="PANTHER" id="PTHR47756:SF2">
    <property type="entry name" value="BLL6612 PROTEIN"/>
    <property type="match status" value="1"/>
</dbReference>
<dbReference type="GO" id="GO:0006352">
    <property type="term" value="P:DNA-templated transcription initiation"/>
    <property type="evidence" value="ECO:0007669"/>
    <property type="project" value="InterPro"/>
</dbReference>
<organism evidence="4 5">
    <name type="scientific">Nibricoccus aquaticus</name>
    <dbReference type="NCBI Taxonomy" id="2576891"/>
    <lineage>
        <taxon>Bacteria</taxon>
        <taxon>Pseudomonadati</taxon>
        <taxon>Verrucomicrobiota</taxon>
        <taxon>Opitutia</taxon>
        <taxon>Opitutales</taxon>
        <taxon>Opitutaceae</taxon>
        <taxon>Nibricoccus</taxon>
    </lineage>
</organism>
<dbReference type="InterPro" id="IPR000838">
    <property type="entry name" value="RNA_pol_sigma70_ECF_CS"/>
</dbReference>
<name>A0A290Q381_9BACT</name>
<dbReference type="Proteomes" id="UP000217265">
    <property type="component" value="Chromosome"/>
</dbReference>
<dbReference type="KEGG" id="vbh:CMV30_03665"/>
<dbReference type="GO" id="GO:0003677">
    <property type="term" value="F:DNA binding"/>
    <property type="evidence" value="ECO:0007669"/>
    <property type="project" value="UniProtKB-KW"/>
</dbReference>
<dbReference type="OrthoDB" id="9780299at2"/>
<dbReference type="InterPro" id="IPR007627">
    <property type="entry name" value="RNA_pol_sigma70_r2"/>
</dbReference>
<dbReference type="InterPro" id="IPR013325">
    <property type="entry name" value="RNA_pol_sigma_r2"/>
</dbReference>
<gene>
    <name evidence="4" type="ORF">CMV30_03665</name>
</gene>
<dbReference type="SUPFAM" id="SSF88946">
    <property type="entry name" value="Sigma2 domain of RNA polymerase sigma factors"/>
    <property type="match status" value="1"/>
</dbReference>
<dbReference type="RefSeq" id="WP_096054757.1">
    <property type="nucleotide sequence ID" value="NZ_CP023344.1"/>
</dbReference>
<accession>A0A290Q381</accession>
<dbReference type="PROSITE" id="PS01063">
    <property type="entry name" value="SIGMA70_ECF"/>
    <property type="match status" value="1"/>
</dbReference>
<protein>
    <recommendedName>
        <fullName evidence="1">RNA polymerase sigma factor</fullName>
    </recommendedName>
</protein>
<dbReference type="InterPro" id="IPR011990">
    <property type="entry name" value="TPR-like_helical_dom_sf"/>
</dbReference>
<dbReference type="EMBL" id="CP023344">
    <property type="protein sequence ID" value="ATC63125.1"/>
    <property type="molecule type" value="Genomic_DNA"/>
</dbReference>
<proteinExistence type="inferred from homology"/>
<evidence type="ECO:0000256" key="1">
    <source>
        <dbReference type="RuleBase" id="RU000716"/>
    </source>
</evidence>
<keyword evidence="5" id="KW-1185">Reference proteome</keyword>
<keyword evidence="1" id="KW-0238">DNA-binding</keyword>
<evidence type="ECO:0000313" key="4">
    <source>
        <dbReference type="EMBL" id="ATC63125.1"/>
    </source>
</evidence>
<dbReference type="PANTHER" id="PTHR47756">
    <property type="entry name" value="BLL6612 PROTEIN-RELATED"/>
    <property type="match status" value="1"/>
</dbReference>
<evidence type="ECO:0000259" key="3">
    <source>
        <dbReference type="Pfam" id="PF20239"/>
    </source>
</evidence>
<feature type="domain" description="DUF6596" evidence="3">
    <location>
        <begin position="208"/>
        <end position="310"/>
    </location>
</feature>
<keyword evidence="1" id="KW-0805">Transcription regulation</keyword>
<dbReference type="NCBIfam" id="TIGR02937">
    <property type="entry name" value="sigma70-ECF"/>
    <property type="match status" value="1"/>
</dbReference>